<dbReference type="PANTHER" id="PTHR35585">
    <property type="entry name" value="HHE DOMAIN PROTEIN (AFU_ORTHOLOGUE AFUA_4G00730)"/>
    <property type="match status" value="1"/>
</dbReference>
<dbReference type="Proteomes" id="UP001206128">
    <property type="component" value="Unassembled WGS sequence"/>
</dbReference>
<comment type="caution">
    <text evidence="2">The sequence shown here is derived from an EMBL/GenBank/DDBJ whole genome shotgun (WGS) entry which is preliminary data.</text>
</comment>
<organism evidence="2 3">
    <name type="scientific">Goodfellowiella coeruleoviolacea</name>
    <dbReference type="NCBI Taxonomy" id="334858"/>
    <lineage>
        <taxon>Bacteria</taxon>
        <taxon>Bacillati</taxon>
        <taxon>Actinomycetota</taxon>
        <taxon>Actinomycetes</taxon>
        <taxon>Pseudonocardiales</taxon>
        <taxon>Pseudonocardiaceae</taxon>
        <taxon>Goodfellowiella</taxon>
    </lineage>
</organism>
<accession>A0AAE3KEP8</accession>
<proteinExistence type="predicted"/>
<name>A0AAE3KEP8_9PSEU</name>
<dbReference type="RefSeq" id="WP_253767468.1">
    <property type="nucleotide sequence ID" value="NZ_JAMTCK010000002.1"/>
</dbReference>
<reference evidence="2" key="1">
    <citation type="submission" date="2022-06" db="EMBL/GenBank/DDBJ databases">
        <title>Genomic Encyclopedia of Archaeal and Bacterial Type Strains, Phase II (KMG-II): from individual species to whole genera.</title>
        <authorList>
            <person name="Goeker M."/>
        </authorList>
    </citation>
    <scope>NUCLEOTIDE SEQUENCE</scope>
    <source>
        <strain evidence="2">DSM 43935</strain>
    </source>
</reference>
<dbReference type="PANTHER" id="PTHR35585:SF1">
    <property type="entry name" value="HHE DOMAIN PROTEIN (AFU_ORTHOLOGUE AFUA_4G00730)"/>
    <property type="match status" value="1"/>
</dbReference>
<dbReference type="AlphaFoldDB" id="A0AAE3KEP8"/>
<dbReference type="Pfam" id="PF01814">
    <property type="entry name" value="Hemerythrin"/>
    <property type="match status" value="1"/>
</dbReference>
<gene>
    <name evidence="2" type="ORF">LX83_000962</name>
</gene>
<dbReference type="EMBL" id="JAMTCK010000002">
    <property type="protein sequence ID" value="MCP2164122.1"/>
    <property type="molecule type" value="Genomic_DNA"/>
</dbReference>
<sequence length="188" mass="20919">MTDRHSTESEEDVIALLTRQHQELRALFRELDTATGAQRAETFRQLVRLLVVHETAEEEVVHPVARRAAGGAAIVDARVGEEVRAKKLLGTLTELGPDAEGFDSLLIQLREDVLAHSRHEEQEEFPRLRAQCDEEKLRRMAGVVRAAEAAAPTRPHLGPARPTGNVLVATPLALVERVRELLRRAMGH</sequence>
<protein>
    <submittedName>
        <fullName evidence="2">Hemerythrin HHE cation binding domain-containing protein</fullName>
    </submittedName>
</protein>
<keyword evidence="3" id="KW-1185">Reference proteome</keyword>
<feature type="domain" description="Hemerythrin-like" evidence="1">
    <location>
        <begin position="13"/>
        <end position="128"/>
    </location>
</feature>
<evidence type="ECO:0000313" key="2">
    <source>
        <dbReference type="EMBL" id="MCP2164122.1"/>
    </source>
</evidence>
<evidence type="ECO:0000259" key="1">
    <source>
        <dbReference type="Pfam" id="PF01814"/>
    </source>
</evidence>
<dbReference type="InterPro" id="IPR012312">
    <property type="entry name" value="Hemerythrin-like"/>
</dbReference>
<evidence type="ECO:0000313" key="3">
    <source>
        <dbReference type="Proteomes" id="UP001206128"/>
    </source>
</evidence>
<dbReference type="Gene3D" id="1.20.120.520">
    <property type="entry name" value="nmb1532 protein domain like"/>
    <property type="match status" value="1"/>
</dbReference>